<feature type="chain" id="PRO_5022107310" description="Outer membrane protein beta-barrel domain-containing protein" evidence="1">
    <location>
        <begin position="21"/>
        <end position="230"/>
    </location>
</feature>
<dbReference type="Proteomes" id="UP000320300">
    <property type="component" value="Unassembled WGS sequence"/>
</dbReference>
<sequence length="230" mass="25616">MKHKLLLFIILCLQSGLVIAQEQANSKTENIPAESAPVPIELFAGNKGFAFQLIVSKQFSAGSKFGFFNVTNFAGDYKQTNQTTSFLSQSFVTAEIWKGISAATGISAIGSSTTPLEVRPTAGLQYLLASRDILLVVIPRFDLSQTYNFETFAVLEYKPMLSKNWGIYTRLQGLYNYNTKLGYHEISEINLRLGLAYKSFQFGLASIHDFYGPEAINVNNYGLFIKTNIF</sequence>
<dbReference type="AlphaFoldDB" id="A0A521E476"/>
<protein>
    <recommendedName>
        <fullName evidence="4">Outer membrane protein beta-barrel domain-containing protein</fullName>
    </recommendedName>
</protein>
<dbReference type="EMBL" id="FXTN01000007">
    <property type="protein sequence ID" value="SMO78743.1"/>
    <property type="molecule type" value="Genomic_DNA"/>
</dbReference>
<keyword evidence="3" id="KW-1185">Reference proteome</keyword>
<evidence type="ECO:0000313" key="2">
    <source>
        <dbReference type="EMBL" id="SMO78743.1"/>
    </source>
</evidence>
<feature type="signal peptide" evidence="1">
    <location>
        <begin position="1"/>
        <end position="20"/>
    </location>
</feature>
<accession>A0A521E476</accession>
<dbReference type="OrthoDB" id="675324at2"/>
<name>A0A521E476_9SPHI</name>
<reference evidence="2 3" key="1">
    <citation type="submission" date="2017-05" db="EMBL/GenBank/DDBJ databases">
        <authorList>
            <person name="Varghese N."/>
            <person name="Submissions S."/>
        </authorList>
    </citation>
    <scope>NUCLEOTIDE SEQUENCE [LARGE SCALE GENOMIC DNA]</scope>
    <source>
        <strain evidence="2 3">DSM 19036</strain>
    </source>
</reference>
<evidence type="ECO:0008006" key="4">
    <source>
        <dbReference type="Google" id="ProtNLM"/>
    </source>
</evidence>
<gene>
    <name evidence="2" type="ORF">SAMN06265348_1077</name>
</gene>
<keyword evidence="1" id="KW-0732">Signal</keyword>
<evidence type="ECO:0000313" key="3">
    <source>
        <dbReference type="Proteomes" id="UP000320300"/>
    </source>
</evidence>
<dbReference type="RefSeq" id="WP_142528853.1">
    <property type="nucleotide sequence ID" value="NZ_CBCSJO010000007.1"/>
</dbReference>
<organism evidence="2 3">
    <name type="scientific">Pedobacter westerhofensis</name>
    <dbReference type="NCBI Taxonomy" id="425512"/>
    <lineage>
        <taxon>Bacteria</taxon>
        <taxon>Pseudomonadati</taxon>
        <taxon>Bacteroidota</taxon>
        <taxon>Sphingobacteriia</taxon>
        <taxon>Sphingobacteriales</taxon>
        <taxon>Sphingobacteriaceae</taxon>
        <taxon>Pedobacter</taxon>
    </lineage>
</organism>
<evidence type="ECO:0000256" key="1">
    <source>
        <dbReference type="SAM" id="SignalP"/>
    </source>
</evidence>
<proteinExistence type="predicted"/>